<dbReference type="PROSITE" id="PS51831">
    <property type="entry name" value="HD"/>
    <property type="match status" value="1"/>
</dbReference>
<feature type="binding site" evidence="12">
    <location>
        <position position="21"/>
    </location>
    <ligand>
        <name>Mg(2+)</name>
        <dbReference type="ChEBI" id="CHEBI:18420"/>
    </ligand>
</feature>
<evidence type="ECO:0000256" key="10">
    <source>
        <dbReference type="ARBA" id="ARBA00022842"/>
    </source>
</evidence>
<comment type="cofactor">
    <cofactor evidence="12">
        <name>Mg(2+)</name>
        <dbReference type="ChEBI" id="CHEBI:18420"/>
    </cofactor>
    <text evidence="12">Magnesium is required for nucleotidyltransferase activity.</text>
</comment>
<keyword evidence="2 12" id="KW-0808">Transferase</keyword>
<dbReference type="InterPro" id="IPR006674">
    <property type="entry name" value="HD_domain"/>
</dbReference>
<dbReference type="Pfam" id="PF01743">
    <property type="entry name" value="PolyA_pol"/>
    <property type="match status" value="1"/>
</dbReference>
<feature type="binding site" evidence="12">
    <location>
        <position position="140"/>
    </location>
    <ligand>
        <name>CTP</name>
        <dbReference type="ChEBI" id="CHEBI:37563"/>
    </ligand>
</feature>
<keyword evidence="4 12" id="KW-0548">Nucleotidyltransferase</keyword>
<comment type="caution">
    <text evidence="14">The sequence shown here is derived from an EMBL/GenBank/DDBJ whole genome shotgun (WGS) entry which is preliminary data.</text>
</comment>
<dbReference type="EC" id="3.1.4.-" evidence="12"/>
<dbReference type="NCBIfam" id="NF008137">
    <property type="entry name" value="PRK10885.1"/>
    <property type="match status" value="1"/>
</dbReference>
<comment type="miscellaneous">
    <text evidence="12">A single active site specifically recognizes both ATP and CTP and is responsible for their addition.</text>
</comment>
<dbReference type="Gene3D" id="1.10.3090.10">
    <property type="entry name" value="cca-adding enzyme, domain 2"/>
    <property type="match status" value="1"/>
</dbReference>
<keyword evidence="12" id="KW-0511">Multifunctional enzyme</keyword>
<evidence type="ECO:0000256" key="3">
    <source>
        <dbReference type="ARBA" id="ARBA00022694"/>
    </source>
</evidence>
<dbReference type="InterPro" id="IPR002646">
    <property type="entry name" value="PolA_pol_head_dom"/>
</dbReference>
<name>A0ABW8NCZ6_9GAMM</name>
<comment type="similarity">
    <text evidence="12">Belongs to the tRNA nucleotidyltransferase/poly(A) polymerase family. Bacterial CCA-adding enzyme type 1 subfamily.</text>
</comment>
<feature type="binding site" evidence="12">
    <location>
        <position position="23"/>
    </location>
    <ligand>
        <name>Mg(2+)</name>
        <dbReference type="ChEBI" id="CHEBI:18420"/>
    </ligand>
</feature>
<evidence type="ECO:0000256" key="11">
    <source>
        <dbReference type="ARBA" id="ARBA00022884"/>
    </source>
</evidence>
<comment type="catalytic activity">
    <reaction evidence="12">
        <text>a tRNA with a 3' CCA end + 2 CTP + ATP = a tRNA with a 3' CCACCA end + 3 diphosphate</text>
        <dbReference type="Rhea" id="RHEA:76235"/>
        <dbReference type="Rhea" id="RHEA-COMP:10468"/>
        <dbReference type="Rhea" id="RHEA-COMP:18655"/>
        <dbReference type="ChEBI" id="CHEBI:30616"/>
        <dbReference type="ChEBI" id="CHEBI:33019"/>
        <dbReference type="ChEBI" id="CHEBI:37563"/>
        <dbReference type="ChEBI" id="CHEBI:83071"/>
        <dbReference type="ChEBI" id="CHEBI:195187"/>
    </reaction>
</comment>
<keyword evidence="9 12" id="KW-0067">ATP-binding</keyword>
<dbReference type="InterPro" id="IPR032828">
    <property type="entry name" value="PolyA_RNA-bd"/>
</dbReference>
<keyword evidence="10 12" id="KW-0460">Magnesium</keyword>
<dbReference type="EC" id="3.1.3.-" evidence="12"/>
<evidence type="ECO:0000259" key="13">
    <source>
        <dbReference type="PROSITE" id="PS51831"/>
    </source>
</evidence>
<dbReference type="PANTHER" id="PTHR47545">
    <property type="entry name" value="MULTIFUNCTIONAL CCA PROTEIN"/>
    <property type="match status" value="1"/>
</dbReference>
<dbReference type="CDD" id="cd00077">
    <property type="entry name" value="HDc"/>
    <property type="match status" value="1"/>
</dbReference>
<keyword evidence="7 12" id="KW-0692">RNA repair</keyword>
<feature type="binding site" evidence="12">
    <location>
        <position position="8"/>
    </location>
    <ligand>
        <name>CTP</name>
        <dbReference type="ChEBI" id="CHEBI:37563"/>
    </ligand>
</feature>
<sequence>MQSYLVGGAVRDALLGIPVKDRDWVVTGATPQQLVDLGYQQVGADFPVFLHPQTHEEYALARTERKSGKGYQGFECRFSPDITLEQDLLRRDLTINAMAQRDDGSLVDPYGGQQDLNNRLLRHVSPAFMEDPLRVLRVARFAARLAPLGFTVADETQSLMRDMVNAGELDHLVPERVWQETQRALQEKQPATYFQVLRDCGALKLWFAEIDALFGVPQPPQHHPEIDCGVHALMSLNASVPLSDQVAVRWAALTHDLGKALTPPEEWPRHIAHEARGVKPAKQLAKRLKAPKDAAELSVLASQWHTHVHRAQELRPETLLKLLDGVDVWRRPERFEQLLLVAKADSRGRTGFEQCDYPQVEYLQQALQQALTITAKDVMVNGITGAEIRPALAEARKARLGSWKAAQVC</sequence>
<feature type="binding site" evidence="12">
    <location>
        <position position="137"/>
    </location>
    <ligand>
        <name>CTP</name>
        <dbReference type="ChEBI" id="CHEBI:37563"/>
    </ligand>
</feature>
<dbReference type="Gene3D" id="3.30.460.10">
    <property type="entry name" value="Beta Polymerase, domain 2"/>
    <property type="match status" value="1"/>
</dbReference>
<evidence type="ECO:0000256" key="8">
    <source>
        <dbReference type="ARBA" id="ARBA00022801"/>
    </source>
</evidence>
<gene>
    <name evidence="12" type="primary">cca</name>
    <name evidence="14" type="ORF">WG929_00040</name>
</gene>
<dbReference type="CDD" id="cd05398">
    <property type="entry name" value="NT_ClassII-CCAase"/>
    <property type="match status" value="1"/>
</dbReference>
<evidence type="ECO:0000256" key="2">
    <source>
        <dbReference type="ARBA" id="ARBA00022679"/>
    </source>
</evidence>
<feature type="binding site" evidence="12">
    <location>
        <position position="8"/>
    </location>
    <ligand>
        <name>ATP</name>
        <dbReference type="ChEBI" id="CHEBI:30616"/>
    </ligand>
</feature>
<evidence type="ECO:0000256" key="6">
    <source>
        <dbReference type="ARBA" id="ARBA00022741"/>
    </source>
</evidence>
<comment type="function">
    <text evidence="12">Catalyzes the addition and repair of the essential 3'-terminal CCA sequence in tRNAs without using a nucleic acid template. Adds these three nucleotides in the order of C, C, and A to the tRNA nucleotide-73, using CTP and ATP as substrates and producing inorganic pyrophosphate. tRNA 3'-terminal CCA addition is required both for tRNA processing and repair. Also involved in tRNA surveillance by mediating tandem CCA addition to generate a CCACCA at the 3' terminus of unstable tRNAs. While stable tRNAs receive only 3'-terminal CCA, unstable tRNAs are marked with CCACCA and rapidly degraded.</text>
</comment>
<dbReference type="PIRSF" id="PIRSF000813">
    <property type="entry name" value="CCA_bact"/>
    <property type="match status" value="1"/>
</dbReference>
<keyword evidence="6 12" id="KW-0547">Nucleotide-binding</keyword>
<dbReference type="Pfam" id="PF12627">
    <property type="entry name" value="PolyA_pol_RNAbd"/>
    <property type="match status" value="1"/>
</dbReference>
<evidence type="ECO:0000313" key="14">
    <source>
        <dbReference type="EMBL" id="MFK4750786.1"/>
    </source>
</evidence>
<dbReference type="EMBL" id="JBBKTX010000001">
    <property type="protein sequence ID" value="MFK4750786.1"/>
    <property type="molecule type" value="Genomic_DNA"/>
</dbReference>
<comment type="domain">
    <text evidence="12">Comprises two domains: an N-terminal domain containing the nucleotidyltransferase activity and a C-terminal HD domain associated with both phosphodiesterase and phosphatase activities.</text>
</comment>
<feature type="binding site" evidence="12">
    <location>
        <position position="91"/>
    </location>
    <ligand>
        <name>CTP</name>
        <dbReference type="ChEBI" id="CHEBI:37563"/>
    </ligand>
</feature>
<evidence type="ECO:0000256" key="5">
    <source>
        <dbReference type="ARBA" id="ARBA00022723"/>
    </source>
</evidence>
<dbReference type="SUPFAM" id="SSF81891">
    <property type="entry name" value="Poly A polymerase C-terminal region-like"/>
    <property type="match status" value="1"/>
</dbReference>
<dbReference type="InterPro" id="IPR050124">
    <property type="entry name" value="tRNA_CCA-adding_enzyme"/>
</dbReference>
<dbReference type="Proteomes" id="UP001620597">
    <property type="component" value="Unassembled WGS sequence"/>
</dbReference>
<evidence type="ECO:0000256" key="12">
    <source>
        <dbReference type="HAMAP-Rule" id="MF_01261"/>
    </source>
</evidence>
<evidence type="ECO:0000256" key="7">
    <source>
        <dbReference type="ARBA" id="ARBA00022800"/>
    </source>
</evidence>
<dbReference type="EC" id="2.7.7.72" evidence="12"/>
<organism evidence="14 15">
    <name type="scientific">Oceanobacter antarcticus</name>
    <dbReference type="NCBI Taxonomy" id="3133425"/>
    <lineage>
        <taxon>Bacteria</taxon>
        <taxon>Pseudomonadati</taxon>
        <taxon>Pseudomonadota</taxon>
        <taxon>Gammaproteobacteria</taxon>
        <taxon>Oceanospirillales</taxon>
        <taxon>Oceanospirillaceae</taxon>
        <taxon>Oceanobacter</taxon>
    </lineage>
</organism>
<dbReference type="InterPro" id="IPR043519">
    <property type="entry name" value="NT_sf"/>
</dbReference>
<feature type="binding site" evidence="12">
    <location>
        <position position="140"/>
    </location>
    <ligand>
        <name>ATP</name>
        <dbReference type="ChEBI" id="CHEBI:30616"/>
    </ligand>
</feature>
<feature type="domain" description="HD" evidence="13">
    <location>
        <begin position="228"/>
        <end position="329"/>
    </location>
</feature>
<evidence type="ECO:0000256" key="4">
    <source>
        <dbReference type="ARBA" id="ARBA00022695"/>
    </source>
</evidence>
<comment type="subunit">
    <text evidence="12">Monomer. Can also form homodimers and oligomers.</text>
</comment>
<keyword evidence="3 12" id="KW-0819">tRNA processing</keyword>
<reference evidence="14 15" key="1">
    <citation type="submission" date="2024-03" db="EMBL/GenBank/DDBJ databases">
        <title>High-quality draft genome sequence of Oceanobacter sp. wDCs-4.</title>
        <authorList>
            <person name="Dong C."/>
        </authorList>
    </citation>
    <scope>NUCLEOTIDE SEQUENCE [LARGE SCALE GENOMIC DNA]</scope>
    <source>
        <strain evidence="15">wDCs-4</strain>
    </source>
</reference>
<dbReference type="HAMAP" id="MF_01261">
    <property type="entry name" value="CCA_bact_type1"/>
    <property type="match status" value="1"/>
</dbReference>
<dbReference type="HAMAP" id="MF_01262">
    <property type="entry name" value="CCA_bact_type2"/>
    <property type="match status" value="1"/>
</dbReference>
<feature type="binding site" evidence="12">
    <location>
        <position position="137"/>
    </location>
    <ligand>
        <name>ATP</name>
        <dbReference type="ChEBI" id="CHEBI:30616"/>
    </ligand>
</feature>
<comment type="cofactor">
    <cofactor evidence="12">
        <name>Ni(2+)</name>
        <dbReference type="ChEBI" id="CHEBI:49786"/>
    </cofactor>
    <text evidence="12">Nickel for phosphatase activity.</text>
</comment>
<dbReference type="RefSeq" id="WP_416204378.1">
    <property type="nucleotide sequence ID" value="NZ_JBBKTX010000001.1"/>
</dbReference>
<keyword evidence="15" id="KW-1185">Reference proteome</keyword>
<dbReference type="GO" id="GO:0016787">
    <property type="term" value="F:hydrolase activity"/>
    <property type="evidence" value="ECO:0007669"/>
    <property type="project" value="UniProtKB-KW"/>
</dbReference>
<dbReference type="PANTHER" id="PTHR47545:SF1">
    <property type="entry name" value="MULTIFUNCTIONAL CCA PROTEIN"/>
    <property type="match status" value="1"/>
</dbReference>
<feature type="binding site" evidence="12">
    <location>
        <position position="11"/>
    </location>
    <ligand>
        <name>CTP</name>
        <dbReference type="ChEBI" id="CHEBI:37563"/>
    </ligand>
</feature>
<dbReference type="InterPro" id="IPR003607">
    <property type="entry name" value="HD/PDEase_dom"/>
</dbReference>
<evidence type="ECO:0000256" key="9">
    <source>
        <dbReference type="ARBA" id="ARBA00022840"/>
    </source>
</evidence>
<dbReference type="GO" id="GO:0004810">
    <property type="term" value="F:CCA tRNA nucleotidyltransferase activity"/>
    <property type="evidence" value="ECO:0007669"/>
    <property type="project" value="UniProtKB-EC"/>
</dbReference>
<proteinExistence type="inferred from homology"/>
<protein>
    <recommendedName>
        <fullName evidence="12">Multifunctional CCA protein</fullName>
    </recommendedName>
    <domain>
        <recommendedName>
            <fullName evidence="12">CCA-adding enzyme</fullName>
            <ecNumber evidence="12">2.7.7.72</ecNumber>
        </recommendedName>
        <alternativeName>
            <fullName evidence="12">CCA tRNA nucleotidyltransferase</fullName>
        </alternativeName>
        <alternativeName>
            <fullName evidence="12">tRNA CCA-pyrophosphorylase</fullName>
        </alternativeName>
        <alternativeName>
            <fullName evidence="12">tRNA adenylyl-/cytidylyl-transferase</fullName>
        </alternativeName>
        <alternativeName>
            <fullName evidence="12">tRNA nucleotidyltransferase</fullName>
        </alternativeName>
        <alternativeName>
            <fullName evidence="12">tRNA-NT</fullName>
        </alternativeName>
    </domain>
    <domain>
        <recommendedName>
            <fullName evidence="12">2'-nucleotidase</fullName>
            <ecNumber evidence="12">3.1.3.-</ecNumber>
        </recommendedName>
    </domain>
    <domain>
        <recommendedName>
            <fullName evidence="12">2',3'-cyclic phosphodiesterase</fullName>
            <ecNumber evidence="12">3.1.4.-</ecNumber>
        </recommendedName>
    </domain>
    <domain>
        <recommendedName>
            <fullName evidence="12">Phosphatase</fullName>
        </recommendedName>
    </domain>
</protein>
<dbReference type="Pfam" id="PF01966">
    <property type="entry name" value="HD"/>
    <property type="match status" value="1"/>
</dbReference>
<dbReference type="SUPFAM" id="SSF81301">
    <property type="entry name" value="Nucleotidyltransferase"/>
    <property type="match status" value="1"/>
</dbReference>
<keyword evidence="8 12" id="KW-0378">Hydrolase</keyword>
<evidence type="ECO:0000256" key="1">
    <source>
        <dbReference type="ARBA" id="ARBA00022596"/>
    </source>
</evidence>
<accession>A0ABW8NCZ6</accession>
<feature type="binding site" evidence="12">
    <location>
        <position position="91"/>
    </location>
    <ligand>
        <name>ATP</name>
        <dbReference type="ChEBI" id="CHEBI:30616"/>
    </ligand>
</feature>
<dbReference type="InterPro" id="IPR012006">
    <property type="entry name" value="CCA_bact"/>
</dbReference>
<comment type="catalytic activity">
    <reaction evidence="12">
        <text>a tRNA precursor + 2 CTP + ATP = a tRNA with a 3' CCA end + 3 diphosphate</text>
        <dbReference type="Rhea" id="RHEA:14433"/>
        <dbReference type="Rhea" id="RHEA-COMP:10465"/>
        <dbReference type="Rhea" id="RHEA-COMP:10468"/>
        <dbReference type="ChEBI" id="CHEBI:30616"/>
        <dbReference type="ChEBI" id="CHEBI:33019"/>
        <dbReference type="ChEBI" id="CHEBI:37563"/>
        <dbReference type="ChEBI" id="CHEBI:74896"/>
        <dbReference type="ChEBI" id="CHEBI:83071"/>
        <dbReference type="EC" id="2.7.7.72"/>
    </reaction>
</comment>
<evidence type="ECO:0000313" key="15">
    <source>
        <dbReference type="Proteomes" id="UP001620597"/>
    </source>
</evidence>
<keyword evidence="5 12" id="KW-0479">Metal-binding</keyword>
<keyword evidence="1 12" id="KW-0533">Nickel</keyword>
<keyword evidence="11 12" id="KW-0694">RNA-binding</keyword>
<feature type="binding site" evidence="12">
    <location>
        <position position="11"/>
    </location>
    <ligand>
        <name>ATP</name>
        <dbReference type="ChEBI" id="CHEBI:30616"/>
    </ligand>
</feature>